<dbReference type="EMBL" id="HBIM01013085">
    <property type="protein sequence ID" value="CAE0413407.1"/>
    <property type="molecule type" value="Transcribed_RNA"/>
</dbReference>
<accession>A0A7S3L7S4</accession>
<evidence type="ECO:0000313" key="2">
    <source>
        <dbReference type="EMBL" id="CAE0413407.1"/>
    </source>
</evidence>
<sequence>MVRIGYFSIRVVGATSGTGTPFPEYVHDGKTYAQVPEGEEYVVVIEKPRREHIGGKLKLRAADGHLLGPIFDLFATKWYFRIGKDIPTNQVRYINVEEIDSTEELRDGIGKMEVKEFQEINQQERCSASSRRNIEPTDISNTKVAKGKVQSLDSVAKATMNYRVGVLLGSATIQYTSADPPGEIILPRDFSVQSQRAKKDPHAESTHRPPSIKKELEKEQSVSRTVNFTPPTTTTNPSKSIEHSAEEEDDSSFETQDFDAGNDSLILVSSADLTVDDDESAEDFGSLVFVPHNDEGNESESDSVVLV</sequence>
<gene>
    <name evidence="2" type="ORF">ACOF00016_LOCUS10663</name>
</gene>
<reference evidence="2" key="1">
    <citation type="submission" date="2021-01" db="EMBL/GenBank/DDBJ databases">
        <authorList>
            <person name="Corre E."/>
            <person name="Pelletier E."/>
            <person name="Niang G."/>
            <person name="Scheremetjew M."/>
            <person name="Finn R."/>
            <person name="Kale V."/>
            <person name="Holt S."/>
            <person name="Cochrane G."/>
            <person name="Meng A."/>
            <person name="Brown T."/>
            <person name="Cohen L."/>
        </authorList>
    </citation>
    <scope>NUCLEOTIDE SEQUENCE</scope>
    <source>
        <strain evidence="2">CCMP127</strain>
    </source>
</reference>
<name>A0A7S3L7S4_9STRA</name>
<evidence type="ECO:0000256" key="1">
    <source>
        <dbReference type="SAM" id="MobiDB-lite"/>
    </source>
</evidence>
<feature type="compositionally biased region" description="Basic and acidic residues" evidence="1">
    <location>
        <begin position="197"/>
        <end position="221"/>
    </location>
</feature>
<dbReference type="AlphaFoldDB" id="A0A7S3L7S4"/>
<organism evidence="2">
    <name type="scientific">Amphora coffeiformis</name>
    <dbReference type="NCBI Taxonomy" id="265554"/>
    <lineage>
        <taxon>Eukaryota</taxon>
        <taxon>Sar</taxon>
        <taxon>Stramenopiles</taxon>
        <taxon>Ochrophyta</taxon>
        <taxon>Bacillariophyta</taxon>
        <taxon>Bacillariophyceae</taxon>
        <taxon>Bacillariophycidae</taxon>
        <taxon>Thalassiophysales</taxon>
        <taxon>Catenulaceae</taxon>
        <taxon>Amphora</taxon>
    </lineage>
</organism>
<feature type="region of interest" description="Disordered" evidence="1">
    <location>
        <begin position="192"/>
        <end position="258"/>
    </location>
</feature>
<proteinExistence type="predicted"/>
<protein>
    <submittedName>
        <fullName evidence="2">Uncharacterized protein</fullName>
    </submittedName>
</protein>